<feature type="domain" description="DinB-like" evidence="1">
    <location>
        <begin position="16"/>
        <end position="143"/>
    </location>
</feature>
<dbReference type="InterPro" id="IPR024775">
    <property type="entry name" value="DinB-like"/>
</dbReference>
<keyword evidence="3" id="KW-1185">Reference proteome</keyword>
<evidence type="ECO:0000313" key="2">
    <source>
        <dbReference type="EMBL" id="QPC46970.1"/>
    </source>
</evidence>
<sequence length="150" mass="17728">MNLLHKYQDNAEKFSVFKKFSNSNLTTPIAKDKWSPIQIIGHILYWDIFTLEKMIPLMKNGATLPAFPDHGQHNHEAMKYIERFVDVDEIINEFVSTRNLLVNEFENLDRSITFIIENEPGPYTLERYIKIFLDHDIYHLNQIMESIGQK</sequence>
<evidence type="ECO:0000313" key="3">
    <source>
        <dbReference type="Proteomes" id="UP000593626"/>
    </source>
</evidence>
<dbReference type="Gene3D" id="1.20.120.450">
    <property type="entry name" value="dinb family like domain"/>
    <property type="match status" value="1"/>
</dbReference>
<evidence type="ECO:0000259" key="1">
    <source>
        <dbReference type="Pfam" id="PF12867"/>
    </source>
</evidence>
<reference evidence="2 3" key="1">
    <citation type="submission" date="2019-07" db="EMBL/GenBank/DDBJ databases">
        <title>Genome sequence of 2 isolates from Red Sea Mangroves.</title>
        <authorList>
            <person name="Sefrji F."/>
            <person name="Michoud G."/>
            <person name="Merlino G."/>
            <person name="Daffonchio D."/>
        </authorList>
    </citation>
    <scope>NUCLEOTIDE SEQUENCE [LARGE SCALE GENOMIC DNA]</scope>
    <source>
        <strain evidence="2 3">R1DC41</strain>
    </source>
</reference>
<dbReference type="Pfam" id="PF12867">
    <property type="entry name" value="DinB_2"/>
    <property type="match status" value="1"/>
</dbReference>
<dbReference type="Proteomes" id="UP000593626">
    <property type="component" value="Chromosome"/>
</dbReference>
<dbReference type="RefSeq" id="WP_239671638.1">
    <property type="nucleotide sequence ID" value="NZ_CP049742.1"/>
</dbReference>
<dbReference type="AlphaFoldDB" id="A0A7S8HG01"/>
<gene>
    <name evidence="2" type="ORF">G8O30_08345</name>
</gene>
<protein>
    <submittedName>
        <fullName evidence="2">DinB family protein</fullName>
    </submittedName>
</protein>
<organism evidence="2 3">
    <name type="scientific">Mangrovibacillus cuniculi</name>
    <dbReference type="NCBI Taxonomy" id="2593652"/>
    <lineage>
        <taxon>Bacteria</taxon>
        <taxon>Bacillati</taxon>
        <taxon>Bacillota</taxon>
        <taxon>Bacilli</taxon>
        <taxon>Bacillales</taxon>
        <taxon>Bacillaceae</taxon>
        <taxon>Mangrovibacillus</taxon>
    </lineage>
</organism>
<dbReference type="InterPro" id="IPR034660">
    <property type="entry name" value="DinB/YfiT-like"/>
</dbReference>
<dbReference type="EMBL" id="CP049742">
    <property type="protein sequence ID" value="QPC46970.1"/>
    <property type="molecule type" value="Genomic_DNA"/>
</dbReference>
<accession>A0A7S8HG01</accession>
<dbReference type="KEGG" id="mcui:G8O30_08345"/>
<proteinExistence type="predicted"/>
<dbReference type="SUPFAM" id="SSF109854">
    <property type="entry name" value="DinB/YfiT-like putative metalloenzymes"/>
    <property type="match status" value="1"/>
</dbReference>
<name>A0A7S8HG01_9BACI</name>